<evidence type="ECO:0000259" key="13">
    <source>
        <dbReference type="PROSITE" id="PS50929"/>
    </source>
</evidence>
<dbReference type="EMBL" id="UZAD01000057">
    <property type="protein sequence ID" value="VDN82132.1"/>
    <property type="molecule type" value="Genomic_DNA"/>
</dbReference>
<dbReference type="GO" id="GO:0140359">
    <property type="term" value="F:ABC-type transporter activity"/>
    <property type="evidence" value="ECO:0007669"/>
    <property type="project" value="InterPro"/>
</dbReference>
<dbReference type="InterPro" id="IPR039421">
    <property type="entry name" value="Type_1_exporter"/>
</dbReference>
<evidence type="ECO:0000256" key="3">
    <source>
        <dbReference type="ARBA" id="ARBA00022692"/>
    </source>
</evidence>
<dbReference type="GO" id="GO:0005524">
    <property type="term" value="F:ATP binding"/>
    <property type="evidence" value="ECO:0007669"/>
    <property type="project" value="UniProtKB-KW"/>
</dbReference>
<feature type="domain" description="ABC transmembrane type-1" evidence="13">
    <location>
        <begin position="136"/>
        <end position="431"/>
    </location>
</feature>
<evidence type="ECO:0000256" key="6">
    <source>
        <dbReference type="ARBA" id="ARBA00022989"/>
    </source>
</evidence>
<evidence type="ECO:0000256" key="8">
    <source>
        <dbReference type="ARBA" id="ARBA00041016"/>
    </source>
</evidence>
<keyword evidence="4" id="KW-0547">Nucleotide-binding</keyword>
<evidence type="ECO:0000256" key="4">
    <source>
        <dbReference type="ARBA" id="ARBA00022741"/>
    </source>
</evidence>
<dbReference type="STRING" id="6280.A0A0N4SYW4"/>
<evidence type="ECO:0000256" key="11">
    <source>
        <dbReference type="SAM" id="Phobius"/>
    </source>
</evidence>
<keyword evidence="5" id="KW-0067">ATP-binding</keyword>
<dbReference type="AlphaFoldDB" id="A0A0N4SYW4"/>
<dbReference type="PROSITE" id="PS50893">
    <property type="entry name" value="ABC_TRANSPORTER_2"/>
    <property type="match status" value="1"/>
</dbReference>
<evidence type="ECO:0000256" key="10">
    <source>
        <dbReference type="ARBA" id="ARBA00048046"/>
    </source>
</evidence>
<gene>
    <name evidence="14" type="ORF">BPAG_LOCUS946</name>
</gene>
<evidence type="ECO:0000256" key="5">
    <source>
        <dbReference type="ARBA" id="ARBA00022840"/>
    </source>
</evidence>
<evidence type="ECO:0000256" key="1">
    <source>
        <dbReference type="ARBA" id="ARBA00004225"/>
    </source>
</evidence>
<evidence type="ECO:0000313" key="16">
    <source>
        <dbReference type="WBParaSite" id="BPAG_0000094501-mRNA-1"/>
    </source>
</evidence>
<evidence type="ECO:0000256" key="2">
    <source>
        <dbReference type="ARBA" id="ARBA00022448"/>
    </source>
</evidence>
<dbReference type="WBParaSite" id="BPAG_0000094501-mRNA-1">
    <property type="protein sequence ID" value="BPAG_0000094501-mRNA-1"/>
    <property type="gene ID" value="BPAG_0000094501"/>
</dbReference>
<keyword evidence="15" id="KW-1185">Reference proteome</keyword>
<reference evidence="16" key="1">
    <citation type="submission" date="2017-02" db="UniProtKB">
        <authorList>
            <consortium name="WormBaseParasite"/>
        </authorList>
    </citation>
    <scope>IDENTIFICATION</scope>
</reference>
<feature type="transmembrane region" description="Helical" evidence="11">
    <location>
        <begin position="174"/>
        <end position="194"/>
    </location>
</feature>
<feature type="transmembrane region" description="Helical" evidence="11">
    <location>
        <begin position="288"/>
        <end position="307"/>
    </location>
</feature>
<dbReference type="InterPro" id="IPR003593">
    <property type="entry name" value="AAA+_ATPase"/>
</dbReference>
<keyword evidence="2" id="KW-0813">Transport</keyword>
<evidence type="ECO:0000259" key="12">
    <source>
        <dbReference type="PROSITE" id="PS50893"/>
    </source>
</evidence>
<sequence length="742" mass="83030">MRNILQHYELLSPYNASKAISIVESANEACLSQFFIRIKKESEGIKNYIMETHNWTDSELLPSRCKQSSTDDVCCDVRVGIHYRFTEIICRFTESTYQFVQFPLGKQISTAELVRTMLRSVWPKGNWKIRRLYMYSMALLVVAKVLNVYVPFLLKNIINYYNEQVPISLQLSADSYSSMFGIAAFSVIITYGAARSGSALFNELRNAVFARVAQYSIRNIARQIFLHLHSLDLSFHLSRQTGGISKAIDRGTRGMAFVQSALVFNVVPTAIEVGMVSGLLYVNCGPSFTFATLGCLSIYTIATLGITKWRTKFRHQMNQADNDANNRAIDSLINYETVKYFNNESFEADRYDFFLKKYEVAALKTSTSLALLNFAQNAIFSGGLVVVMCLAAAEIQKGKMNVGDLVLANTLLFQLSVPLNFLGSVYREIKQGLVDMQLMFSLLCLKSNITEKPNAPTLNIHMRNSTISFKNVTFGYLPGQYILKGLNLDIPSGKKVAIVGSSGSGKSTIVRLLYRLFDPQDGEICINGQKICDVKLESLRKMISVVPQDSVLFHDTVYYNIHYGNPSASKEEVLSVSRLANLHDSVIRFKNGYDTVVGERGLKLSGGEKQRVAIARALLKNAPIIVYDEATSSLDALTEENIMSSMRNAVQQRTSLFIAHRLATIIDADIIYVLENGKVAESGSHFELLAKPASRYSELWKSQHKYSKQLTSHNQGPEHLHLGSFDNHRDDGCCRSGGGCKR</sequence>
<dbReference type="PROSITE" id="PS50929">
    <property type="entry name" value="ABC_TM1F"/>
    <property type="match status" value="1"/>
</dbReference>
<name>A0A0N4SYW4_BRUPA</name>
<dbReference type="Pfam" id="PF00005">
    <property type="entry name" value="ABC_tran"/>
    <property type="match status" value="1"/>
</dbReference>
<evidence type="ECO:0000256" key="9">
    <source>
        <dbReference type="ARBA" id="ARBA00042945"/>
    </source>
</evidence>
<keyword evidence="3 11" id="KW-0812">Transmembrane</keyword>
<dbReference type="FunFam" id="3.40.50.300:FF:000186">
    <property type="entry name" value="ATP-binding cassette sub-family B member 7, mitochondrial"/>
    <property type="match status" value="1"/>
</dbReference>
<feature type="transmembrane region" description="Helical" evidence="11">
    <location>
        <begin position="374"/>
        <end position="393"/>
    </location>
</feature>
<dbReference type="InterPro" id="IPR003439">
    <property type="entry name" value="ABC_transporter-like_ATP-bd"/>
</dbReference>
<feature type="transmembrane region" description="Helical" evidence="11">
    <location>
        <begin position="262"/>
        <end position="282"/>
    </location>
</feature>
<proteinExistence type="predicted"/>
<comment type="subcellular location">
    <subcellularLocation>
        <location evidence="1">Mitochondrion membrane</location>
        <topology evidence="1">Multi-pass membrane protein</topology>
    </subcellularLocation>
</comment>
<dbReference type="Proteomes" id="UP000278627">
    <property type="component" value="Unassembled WGS sequence"/>
</dbReference>
<dbReference type="InterPro" id="IPR011527">
    <property type="entry name" value="ABC1_TM_dom"/>
</dbReference>
<dbReference type="InterPro" id="IPR017871">
    <property type="entry name" value="ABC_transporter-like_CS"/>
</dbReference>
<dbReference type="InterPro" id="IPR036640">
    <property type="entry name" value="ABC1_TM_sf"/>
</dbReference>
<dbReference type="InterPro" id="IPR027417">
    <property type="entry name" value="P-loop_NTPase"/>
</dbReference>
<dbReference type="Gene3D" id="1.20.1560.10">
    <property type="entry name" value="ABC transporter type 1, transmembrane domain"/>
    <property type="match status" value="1"/>
</dbReference>
<protein>
    <recommendedName>
        <fullName evidence="8">Iron-sulfur clusters transporter ABCB7, mitochondrial</fullName>
    </recommendedName>
    <alternativeName>
        <fullName evidence="9">ATP-binding cassette sub-family B member 7, mitochondrial</fullName>
    </alternativeName>
</protein>
<dbReference type="Pfam" id="PF00664">
    <property type="entry name" value="ABC_membrane"/>
    <property type="match status" value="1"/>
</dbReference>
<dbReference type="GO" id="GO:0016887">
    <property type="term" value="F:ATP hydrolysis activity"/>
    <property type="evidence" value="ECO:0007669"/>
    <property type="project" value="InterPro"/>
</dbReference>
<dbReference type="GO" id="GO:0006879">
    <property type="term" value="P:intracellular iron ion homeostasis"/>
    <property type="evidence" value="ECO:0007669"/>
    <property type="project" value="TreeGrafter"/>
</dbReference>
<dbReference type="GO" id="GO:0005743">
    <property type="term" value="C:mitochondrial inner membrane"/>
    <property type="evidence" value="ECO:0007669"/>
    <property type="project" value="TreeGrafter"/>
</dbReference>
<dbReference type="SMART" id="SM00382">
    <property type="entry name" value="AAA"/>
    <property type="match status" value="1"/>
</dbReference>
<organism evidence="16">
    <name type="scientific">Brugia pahangi</name>
    <name type="common">Filarial nematode worm</name>
    <dbReference type="NCBI Taxonomy" id="6280"/>
    <lineage>
        <taxon>Eukaryota</taxon>
        <taxon>Metazoa</taxon>
        <taxon>Ecdysozoa</taxon>
        <taxon>Nematoda</taxon>
        <taxon>Chromadorea</taxon>
        <taxon>Rhabditida</taxon>
        <taxon>Spirurina</taxon>
        <taxon>Spiruromorpha</taxon>
        <taxon>Filarioidea</taxon>
        <taxon>Onchocercidae</taxon>
        <taxon>Brugia</taxon>
    </lineage>
</organism>
<evidence type="ECO:0000256" key="7">
    <source>
        <dbReference type="ARBA" id="ARBA00023136"/>
    </source>
</evidence>
<feature type="domain" description="ABC transporter" evidence="12">
    <location>
        <begin position="467"/>
        <end position="701"/>
    </location>
</feature>
<accession>A0A0N4SYW4</accession>
<dbReference type="PROSITE" id="PS00211">
    <property type="entry name" value="ABC_TRANSPORTER_1"/>
    <property type="match status" value="1"/>
</dbReference>
<dbReference type="SUPFAM" id="SSF52540">
    <property type="entry name" value="P-loop containing nucleoside triphosphate hydrolases"/>
    <property type="match status" value="1"/>
</dbReference>
<keyword evidence="6 11" id="KW-1133">Transmembrane helix</keyword>
<comment type="catalytic activity">
    <reaction evidence="10">
        <text>(glutathione)4[2Fe(III)-2S] cluster(in) + ATP + H2O = (glutathione)4[2Fe(III)-2S] cluster(out) + ADP + phosphate + H(+)</text>
        <dbReference type="Rhea" id="RHEA:67028"/>
        <dbReference type="ChEBI" id="CHEBI:15377"/>
        <dbReference type="ChEBI" id="CHEBI:15378"/>
        <dbReference type="ChEBI" id="CHEBI:30616"/>
        <dbReference type="ChEBI" id="CHEBI:43474"/>
        <dbReference type="ChEBI" id="CHEBI:167627"/>
        <dbReference type="ChEBI" id="CHEBI:456216"/>
    </reaction>
    <physiologicalReaction direction="left-to-right" evidence="10">
        <dbReference type="Rhea" id="RHEA:67029"/>
    </physiologicalReaction>
</comment>
<reference evidence="14 15" key="2">
    <citation type="submission" date="2018-11" db="EMBL/GenBank/DDBJ databases">
        <authorList>
            <consortium name="Pathogen Informatics"/>
        </authorList>
    </citation>
    <scope>NUCLEOTIDE SEQUENCE [LARGE SCALE GENOMIC DNA]</scope>
</reference>
<keyword evidence="7 11" id="KW-0472">Membrane</keyword>
<evidence type="ECO:0000313" key="14">
    <source>
        <dbReference type="EMBL" id="VDN82132.1"/>
    </source>
</evidence>
<dbReference type="CDD" id="cd18582">
    <property type="entry name" value="ABC_6TM_ATM1_ABCB7"/>
    <property type="match status" value="1"/>
</dbReference>
<evidence type="ECO:0000313" key="15">
    <source>
        <dbReference type="Proteomes" id="UP000278627"/>
    </source>
</evidence>
<dbReference type="PANTHER" id="PTHR24221">
    <property type="entry name" value="ATP-BINDING CASSETTE SUB-FAMILY B"/>
    <property type="match status" value="1"/>
</dbReference>
<dbReference type="SUPFAM" id="SSF90123">
    <property type="entry name" value="ABC transporter transmembrane region"/>
    <property type="match status" value="1"/>
</dbReference>
<dbReference type="Gene3D" id="3.40.50.300">
    <property type="entry name" value="P-loop containing nucleotide triphosphate hydrolases"/>
    <property type="match status" value="1"/>
</dbReference>
<feature type="transmembrane region" description="Helical" evidence="11">
    <location>
        <begin position="132"/>
        <end position="154"/>
    </location>
</feature>
<dbReference type="PANTHER" id="PTHR24221:SF402">
    <property type="entry name" value="IRON-SULFUR CLUSTERS TRANSPORTER ABCB7, MITOCHONDRIAL"/>
    <property type="match status" value="1"/>
</dbReference>